<dbReference type="EC" id="2.7.4.9" evidence="2 10"/>
<dbReference type="KEGG" id="emt:CPZ25_013075"/>
<evidence type="ECO:0000256" key="1">
    <source>
        <dbReference type="ARBA" id="ARBA00009776"/>
    </source>
</evidence>
<dbReference type="RefSeq" id="WP_096918792.1">
    <property type="nucleotide sequence ID" value="NZ_CP029487.1"/>
</dbReference>
<dbReference type="CDD" id="cd01672">
    <property type="entry name" value="TMPK"/>
    <property type="match status" value="1"/>
</dbReference>
<dbReference type="GO" id="GO:0006233">
    <property type="term" value="P:dTDP biosynthetic process"/>
    <property type="evidence" value="ECO:0007669"/>
    <property type="project" value="InterPro"/>
</dbReference>
<dbReference type="PANTHER" id="PTHR10344:SF4">
    <property type="entry name" value="UMP-CMP KINASE 2, MITOCHONDRIAL"/>
    <property type="match status" value="1"/>
</dbReference>
<evidence type="ECO:0000256" key="3">
    <source>
        <dbReference type="ARBA" id="ARBA00017144"/>
    </source>
</evidence>
<sequence length="228" mass="26205">MENKGQLIVIEGVDGSGKQTQTEKLYDRLKREGQHVMKVSYPRYDKESSAMVRLYLSGAFGNDPDSISPYIASTFYAADRYASYKEDYEAFYKDGGIVIADRYTTSNMVHQAGKISDPEERGRFMDWLSDYEFNKMELPVPDAVFFLNIPPEINFKLMEGRANKITGKAEKDIHEKSPEHLIHAYQNALELIEKYSWTEIVCVAEGRLRSIEDIHEEIYERVMTSGTV</sequence>
<keyword evidence="5 10" id="KW-0545">Nucleotide biosynthesis</keyword>
<dbReference type="Gene3D" id="3.40.50.300">
    <property type="entry name" value="P-loop containing nucleotide triphosphate hydrolases"/>
    <property type="match status" value="1"/>
</dbReference>
<accession>A0A4V1GM66</accession>
<dbReference type="GO" id="GO:0005524">
    <property type="term" value="F:ATP binding"/>
    <property type="evidence" value="ECO:0007669"/>
    <property type="project" value="UniProtKB-UniRule"/>
</dbReference>
<keyword evidence="4 10" id="KW-0808">Transferase</keyword>
<name>A0A4V1GM66_EUBML</name>
<dbReference type="EMBL" id="CP029487">
    <property type="protein sequence ID" value="QCT72216.1"/>
    <property type="molecule type" value="Genomic_DNA"/>
</dbReference>
<evidence type="ECO:0000256" key="8">
    <source>
        <dbReference type="ARBA" id="ARBA00022840"/>
    </source>
</evidence>
<dbReference type="AlphaFoldDB" id="A0A4V1GM66"/>
<dbReference type="PANTHER" id="PTHR10344">
    <property type="entry name" value="THYMIDYLATE KINASE"/>
    <property type="match status" value="1"/>
</dbReference>
<reference evidence="12 13" key="1">
    <citation type="submission" date="2018-05" db="EMBL/GenBank/DDBJ databases">
        <title>Genome comparison of Eubacterium sp.</title>
        <authorList>
            <person name="Feng Y."/>
            <person name="Sanchez-Andrea I."/>
            <person name="Stams A.J.M."/>
            <person name="De Vos W.M."/>
        </authorList>
    </citation>
    <scope>NUCLEOTIDE SEQUENCE [LARGE SCALE GENOMIC DNA]</scope>
    <source>
        <strain evidence="12 13">YI</strain>
    </source>
</reference>
<feature type="domain" description="Thymidylate kinase-like" evidence="11">
    <location>
        <begin position="10"/>
        <end position="218"/>
    </location>
</feature>
<dbReference type="GO" id="GO:0006235">
    <property type="term" value="P:dTTP biosynthetic process"/>
    <property type="evidence" value="ECO:0007669"/>
    <property type="project" value="UniProtKB-UniRule"/>
</dbReference>
<organism evidence="12 13">
    <name type="scientific">Eubacterium maltosivorans</name>
    <dbReference type="NCBI Taxonomy" id="2041044"/>
    <lineage>
        <taxon>Bacteria</taxon>
        <taxon>Bacillati</taxon>
        <taxon>Bacillota</taxon>
        <taxon>Clostridia</taxon>
        <taxon>Eubacteriales</taxon>
        <taxon>Eubacteriaceae</taxon>
        <taxon>Eubacterium</taxon>
    </lineage>
</organism>
<dbReference type="FunFam" id="3.40.50.300:FF:002288">
    <property type="entry name" value="Probable thymidylate kinase"/>
    <property type="match status" value="1"/>
</dbReference>
<evidence type="ECO:0000256" key="2">
    <source>
        <dbReference type="ARBA" id="ARBA00012980"/>
    </source>
</evidence>
<comment type="similarity">
    <text evidence="1 10">Belongs to the thymidylate kinase family.</text>
</comment>
<evidence type="ECO:0000256" key="4">
    <source>
        <dbReference type="ARBA" id="ARBA00022679"/>
    </source>
</evidence>
<dbReference type="Proteomes" id="UP000218387">
    <property type="component" value="Chromosome"/>
</dbReference>
<keyword evidence="8 10" id="KW-0067">ATP-binding</keyword>
<evidence type="ECO:0000256" key="7">
    <source>
        <dbReference type="ARBA" id="ARBA00022777"/>
    </source>
</evidence>
<dbReference type="InterPro" id="IPR027417">
    <property type="entry name" value="P-loop_NTPase"/>
</dbReference>
<dbReference type="InterPro" id="IPR039430">
    <property type="entry name" value="Thymidylate_kin-like_dom"/>
</dbReference>
<evidence type="ECO:0000259" key="11">
    <source>
        <dbReference type="Pfam" id="PF02223"/>
    </source>
</evidence>
<dbReference type="GO" id="GO:0006227">
    <property type="term" value="P:dUDP biosynthetic process"/>
    <property type="evidence" value="ECO:0007669"/>
    <property type="project" value="TreeGrafter"/>
</dbReference>
<dbReference type="SUPFAM" id="SSF52540">
    <property type="entry name" value="P-loop containing nucleoside triphosphate hydrolases"/>
    <property type="match status" value="1"/>
</dbReference>
<evidence type="ECO:0000256" key="6">
    <source>
        <dbReference type="ARBA" id="ARBA00022741"/>
    </source>
</evidence>
<proteinExistence type="inferred from homology"/>
<dbReference type="GO" id="GO:0005829">
    <property type="term" value="C:cytosol"/>
    <property type="evidence" value="ECO:0007669"/>
    <property type="project" value="TreeGrafter"/>
</dbReference>
<protein>
    <recommendedName>
        <fullName evidence="3 10">Thymidylate kinase</fullName>
        <ecNumber evidence="2 10">2.7.4.9</ecNumber>
    </recommendedName>
    <alternativeName>
        <fullName evidence="10">dTMP kinase</fullName>
    </alternativeName>
</protein>
<dbReference type="HAMAP" id="MF_00165">
    <property type="entry name" value="Thymidylate_kinase"/>
    <property type="match status" value="1"/>
</dbReference>
<comment type="function">
    <text evidence="10">Phosphorylation of dTMP to form dTDP in both de novo and salvage pathways of dTTP synthesis.</text>
</comment>
<evidence type="ECO:0000256" key="10">
    <source>
        <dbReference type="HAMAP-Rule" id="MF_00165"/>
    </source>
</evidence>
<keyword evidence="7 10" id="KW-0418">Kinase</keyword>
<dbReference type="Pfam" id="PF02223">
    <property type="entry name" value="Thymidylate_kin"/>
    <property type="match status" value="1"/>
</dbReference>
<dbReference type="GO" id="GO:0004798">
    <property type="term" value="F:dTMP kinase activity"/>
    <property type="evidence" value="ECO:0007669"/>
    <property type="project" value="UniProtKB-UniRule"/>
</dbReference>
<evidence type="ECO:0000256" key="5">
    <source>
        <dbReference type="ARBA" id="ARBA00022727"/>
    </source>
</evidence>
<evidence type="ECO:0000313" key="12">
    <source>
        <dbReference type="EMBL" id="QCT72216.1"/>
    </source>
</evidence>
<keyword evidence="6 10" id="KW-0547">Nucleotide-binding</keyword>
<comment type="caution">
    <text evidence="10">Lacks conserved residue(s) required for the propagation of feature annotation.</text>
</comment>
<gene>
    <name evidence="10" type="primary">tmk</name>
    <name evidence="12" type="ORF">CPZ25_013075</name>
</gene>
<keyword evidence="13" id="KW-1185">Reference proteome</keyword>
<evidence type="ECO:0000313" key="13">
    <source>
        <dbReference type="Proteomes" id="UP000218387"/>
    </source>
</evidence>
<comment type="catalytic activity">
    <reaction evidence="9 10">
        <text>dTMP + ATP = dTDP + ADP</text>
        <dbReference type="Rhea" id="RHEA:13517"/>
        <dbReference type="ChEBI" id="CHEBI:30616"/>
        <dbReference type="ChEBI" id="CHEBI:58369"/>
        <dbReference type="ChEBI" id="CHEBI:63528"/>
        <dbReference type="ChEBI" id="CHEBI:456216"/>
        <dbReference type="EC" id="2.7.4.9"/>
    </reaction>
</comment>
<dbReference type="InterPro" id="IPR018094">
    <property type="entry name" value="Thymidylate_kinase"/>
</dbReference>
<evidence type="ECO:0000256" key="9">
    <source>
        <dbReference type="ARBA" id="ARBA00048743"/>
    </source>
</evidence>